<dbReference type="RefSeq" id="WP_093310789.1">
    <property type="nucleotide sequence ID" value="NZ_FOZG01000001.1"/>
</dbReference>
<keyword evidence="3" id="KW-0238">DNA-binding</keyword>
<dbReference type="CDD" id="cd03768">
    <property type="entry name" value="SR_ResInv"/>
    <property type="match status" value="1"/>
</dbReference>
<dbReference type="PANTHER" id="PTHR30461:SF26">
    <property type="entry name" value="RESOLVASE HOMOLOG YNEB"/>
    <property type="match status" value="1"/>
</dbReference>
<evidence type="ECO:0000256" key="5">
    <source>
        <dbReference type="PIRSR" id="PIRSR606118-50"/>
    </source>
</evidence>
<accession>A0A1I6JRM4</accession>
<keyword evidence="2" id="KW-0229">DNA integration</keyword>
<dbReference type="Gene3D" id="3.40.50.1390">
    <property type="entry name" value="Resolvase, N-terminal catalytic domain"/>
    <property type="match status" value="1"/>
</dbReference>
<dbReference type="PROSITE" id="PS51736">
    <property type="entry name" value="RECOMBINASES_3"/>
    <property type="match status" value="1"/>
</dbReference>
<dbReference type="InterPro" id="IPR036162">
    <property type="entry name" value="Resolvase-like_N_sf"/>
</dbReference>
<gene>
    <name evidence="7" type="ORF">SAMN05192580_0722</name>
</gene>
<dbReference type="GO" id="GO:0003677">
    <property type="term" value="F:DNA binding"/>
    <property type="evidence" value="ECO:0007669"/>
    <property type="project" value="UniProtKB-KW"/>
</dbReference>
<evidence type="ECO:0000256" key="3">
    <source>
        <dbReference type="ARBA" id="ARBA00023125"/>
    </source>
</evidence>
<dbReference type="GO" id="GO:0000150">
    <property type="term" value="F:DNA strand exchange activity"/>
    <property type="evidence" value="ECO:0007669"/>
    <property type="project" value="InterPro"/>
</dbReference>
<evidence type="ECO:0000313" key="8">
    <source>
        <dbReference type="Proteomes" id="UP000198824"/>
    </source>
</evidence>
<dbReference type="AlphaFoldDB" id="A0A1I6JRM4"/>
<dbReference type="EMBL" id="FOZG01000001">
    <property type="protein sequence ID" value="SFR81551.1"/>
    <property type="molecule type" value="Genomic_DNA"/>
</dbReference>
<dbReference type="Proteomes" id="UP000198824">
    <property type="component" value="Unassembled WGS sequence"/>
</dbReference>
<dbReference type="PROSITE" id="PS00398">
    <property type="entry name" value="RECOMBINASES_2"/>
    <property type="match status" value="1"/>
</dbReference>
<keyword evidence="4" id="KW-0233">DNA recombination</keyword>
<dbReference type="InterPro" id="IPR006119">
    <property type="entry name" value="Resolv_N"/>
</dbReference>
<keyword evidence="8" id="KW-1185">Reference proteome</keyword>
<evidence type="ECO:0000256" key="4">
    <source>
        <dbReference type="ARBA" id="ARBA00023172"/>
    </source>
</evidence>
<dbReference type="Pfam" id="PF00239">
    <property type="entry name" value="Resolvase"/>
    <property type="match status" value="1"/>
</dbReference>
<dbReference type="InterPro" id="IPR006120">
    <property type="entry name" value="Resolvase_HTH_dom"/>
</dbReference>
<sequence length="188" mass="20316">MQIGYVRTSTAEQVAGFEAQEAKLLATGCNRLFAERVSSVAVREELDAALDFVREGDTLVVTRLDRLARSTTDLLGIVALLERKGVSLRVLDFGGSEVDTKSPTGRMLLTMFGAVAEWERTTMLERQRAGIAKAKADGRYRGRAPTARAKLAQMRDLRAAGLGASEIAAKLNVGRASVYRLLAEDASA</sequence>
<dbReference type="Pfam" id="PF02796">
    <property type="entry name" value="HTH_7"/>
    <property type="match status" value="1"/>
</dbReference>
<evidence type="ECO:0000313" key="7">
    <source>
        <dbReference type="EMBL" id="SFR81551.1"/>
    </source>
</evidence>
<dbReference type="STRING" id="1166337.SAMN05192580_0722"/>
<protein>
    <submittedName>
        <fullName evidence="7">Site-specific DNA recombinase</fullName>
    </submittedName>
</protein>
<dbReference type="SUPFAM" id="SSF53041">
    <property type="entry name" value="Resolvase-like"/>
    <property type="match status" value="1"/>
</dbReference>
<proteinExistence type="inferred from homology"/>
<dbReference type="GO" id="GO:0015074">
    <property type="term" value="P:DNA integration"/>
    <property type="evidence" value="ECO:0007669"/>
    <property type="project" value="UniProtKB-KW"/>
</dbReference>
<dbReference type="InterPro" id="IPR050639">
    <property type="entry name" value="SSR_resolvase"/>
</dbReference>
<name>A0A1I6JRM4_9SPHN</name>
<dbReference type="OrthoDB" id="114045at2"/>
<dbReference type="InterPro" id="IPR006118">
    <property type="entry name" value="Recombinase_CS"/>
</dbReference>
<evidence type="ECO:0000259" key="6">
    <source>
        <dbReference type="PROSITE" id="PS51736"/>
    </source>
</evidence>
<dbReference type="SMART" id="SM00857">
    <property type="entry name" value="Resolvase"/>
    <property type="match status" value="1"/>
</dbReference>
<dbReference type="Gene3D" id="1.10.10.60">
    <property type="entry name" value="Homeodomain-like"/>
    <property type="match status" value="1"/>
</dbReference>
<comment type="similarity">
    <text evidence="1">Belongs to the site-specific recombinase resolvase family.</text>
</comment>
<feature type="domain" description="Resolvase/invertase-type recombinase catalytic" evidence="6">
    <location>
        <begin position="1"/>
        <end position="138"/>
    </location>
</feature>
<dbReference type="PANTHER" id="PTHR30461">
    <property type="entry name" value="DNA-INVERTASE FROM LAMBDOID PROPHAGE"/>
    <property type="match status" value="1"/>
</dbReference>
<evidence type="ECO:0000256" key="1">
    <source>
        <dbReference type="ARBA" id="ARBA00009913"/>
    </source>
</evidence>
<evidence type="ECO:0000256" key="2">
    <source>
        <dbReference type="ARBA" id="ARBA00022908"/>
    </source>
</evidence>
<reference evidence="7 8" key="1">
    <citation type="submission" date="2016-10" db="EMBL/GenBank/DDBJ databases">
        <authorList>
            <person name="de Groot N.N."/>
        </authorList>
    </citation>
    <scope>NUCLEOTIDE SEQUENCE [LARGE SCALE GENOMIC DNA]</scope>
    <source>
        <strain evidence="7 8">S5-249</strain>
    </source>
</reference>
<feature type="active site" description="O-(5'-phospho-DNA)-serine intermediate" evidence="5">
    <location>
        <position position="9"/>
    </location>
</feature>
<organism evidence="7 8">
    <name type="scientific">Sphingomonas jatrophae</name>
    <dbReference type="NCBI Taxonomy" id="1166337"/>
    <lineage>
        <taxon>Bacteria</taxon>
        <taxon>Pseudomonadati</taxon>
        <taxon>Pseudomonadota</taxon>
        <taxon>Alphaproteobacteria</taxon>
        <taxon>Sphingomonadales</taxon>
        <taxon>Sphingomonadaceae</taxon>
        <taxon>Sphingomonas</taxon>
    </lineage>
</organism>